<dbReference type="PANTHER" id="PTHR12729">
    <property type="entry name" value="TRNA(HIS) GUANYLYLTRANSFERASE-RELATED"/>
    <property type="match status" value="1"/>
</dbReference>
<dbReference type="Gene3D" id="3.30.70.3000">
    <property type="match status" value="1"/>
</dbReference>
<dbReference type="GO" id="GO:0000287">
    <property type="term" value="F:magnesium ion binding"/>
    <property type="evidence" value="ECO:0007669"/>
    <property type="project" value="InterPro"/>
</dbReference>
<dbReference type="PANTHER" id="PTHR12729:SF6">
    <property type="entry name" value="TRNA(HIS) GUANYLYLTRANSFERASE-RELATED"/>
    <property type="match status" value="1"/>
</dbReference>
<dbReference type="InterPro" id="IPR007537">
    <property type="entry name" value="tRNAHis_GuaTrfase_Thg1"/>
</dbReference>
<dbReference type="GO" id="GO:0008193">
    <property type="term" value="F:tRNA guanylyltransferase activity"/>
    <property type="evidence" value="ECO:0007669"/>
    <property type="project" value="InterPro"/>
</dbReference>
<feature type="domain" description="Thg1 C-terminal" evidence="1">
    <location>
        <begin position="2"/>
        <end position="43"/>
    </location>
</feature>
<keyword evidence="2" id="KW-0808">Transferase</keyword>
<feature type="non-terminal residue" evidence="2">
    <location>
        <position position="1"/>
    </location>
</feature>
<dbReference type="GO" id="GO:0006400">
    <property type="term" value="P:tRNA modification"/>
    <property type="evidence" value="ECO:0007669"/>
    <property type="project" value="InterPro"/>
</dbReference>
<dbReference type="InterPro" id="IPR025845">
    <property type="entry name" value="Thg1_C_dom"/>
</dbReference>
<evidence type="ECO:0000313" key="2">
    <source>
        <dbReference type="EMBL" id="KAL0282307.1"/>
    </source>
</evidence>
<dbReference type="AlphaFoldDB" id="A0AAW2IKG9"/>
<comment type="caution">
    <text evidence="2">The sequence shown here is derived from an EMBL/GenBank/DDBJ whole genome shotgun (WGS) entry which is preliminary data.</text>
</comment>
<gene>
    <name evidence="2" type="ORF">Sangu_2486900</name>
</gene>
<keyword evidence="2" id="KW-0548">Nucleotidyltransferase</keyword>
<feature type="non-terminal residue" evidence="2">
    <location>
        <position position="69"/>
    </location>
</feature>
<name>A0AAW2IKG9_9LAMI</name>
<evidence type="ECO:0000259" key="1">
    <source>
        <dbReference type="Pfam" id="PF14413"/>
    </source>
</evidence>
<dbReference type="EMBL" id="JACGWK010001829">
    <property type="protein sequence ID" value="KAL0282307.1"/>
    <property type="molecule type" value="Genomic_DNA"/>
</dbReference>
<accession>A0AAW2IKG9</accession>
<reference evidence="2" key="1">
    <citation type="submission" date="2020-06" db="EMBL/GenBank/DDBJ databases">
        <authorList>
            <person name="Li T."/>
            <person name="Hu X."/>
            <person name="Zhang T."/>
            <person name="Song X."/>
            <person name="Zhang H."/>
            <person name="Dai N."/>
            <person name="Sheng W."/>
            <person name="Hou X."/>
            <person name="Wei L."/>
        </authorList>
    </citation>
    <scope>NUCLEOTIDE SEQUENCE</scope>
    <source>
        <strain evidence="2">G01</strain>
        <tissue evidence="2">Leaf</tissue>
    </source>
</reference>
<proteinExistence type="predicted"/>
<organism evidence="2">
    <name type="scientific">Sesamum angustifolium</name>
    <dbReference type="NCBI Taxonomy" id="2727405"/>
    <lineage>
        <taxon>Eukaryota</taxon>
        <taxon>Viridiplantae</taxon>
        <taxon>Streptophyta</taxon>
        <taxon>Embryophyta</taxon>
        <taxon>Tracheophyta</taxon>
        <taxon>Spermatophyta</taxon>
        <taxon>Magnoliopsida</taxon>
        <taxon>eudicotyledons</taxon>
        <taxon>Gunneridae</taxon>
        <taxon>Pentapetalae</taxon>
        <taxon>asterids</taxon>
        <taxon>lamiids</taxon>
        <taxon>Lamiales</taxon>
        <taxon>Pedaliaceae</taxon>
        <taxon>Sesamum</taxon>
    </lineage>
</organism>
<protein>
    <submittedName>
        <fullName evidence="2">tRNA(His) guanylyltransferase 1</fullName>
    </submittedName>
</protein>
<dbReference type="Pfam" id="PF14413">
    <property type="entry name" value="Thg1C"/>
    <property type="match status" value="1"/>
</dbReference>
<sequence length="69" mass="8129">GSQKQNRNELLYQCFNINYKKDIPEIFRQGTCTLKTEVEDIVKYKDDGCPVKRLRRKVITVHSENIASR</sequence>
<reference evidence="2" key="2">
    <citation type="journal article" date="2024" name="Plant">
        <title>Genomic evolution and insights into agronomic trait innovations of Sesamum species.</title>
        <authorList>
            <person name="Miao H."/>
            <person name="Wang L."/>
            <person name="Qu L."/>
            <person name="Liu H."/>
            <person name="Sun Y."/>
            <person name="Le M."/>
            <person name="Wang Q."/>
            <person name="Wei S."/>
            <person name="Zheng Y."/>
            <person name="Lin W."/>
            <person name="Duan Y."/>
            <person name="Cao H."/>
            <person name="Xiong S."/>
            <person name="Wang X."/>
            <person name="Wei L."/>
            <person name="Li C."/>
            <person name="Ma Q."/>
            <person name="Ju M."/>
            <person name="Zhao R."/>
            <person name="Li G."/>
            <person name="Mu C."/>
            <person name="Tian Q."/>
            <person name="Mei H."/>
            <person name="Zhang T."/>
            <person name="Gao T."/>
            <person name="Zhang H."/>
        </authorList>
    </citation>
    <scope>NUCLEOTIDE SEQUENCE</scope>
    <source>
        <strain evidence="2">G01</strain>
    </source>
</reference>
<dbReference type="InterPro" id="IPR038469">
    <property type="entry name" value="tRNAHis_GuaTrfase_Thg1_sf"/>
</dbReference>